<evidence type="ECO:0000256" key="1">
    <source>
        <dbReference type="SAM" id="MobiDB-lite"/>
    </source>
</evidence>
<comment type="caution">
    <text evidence="3">The sequence shown here is derived from an EMBL/GenBank/DDBJ whole genome shotgun (WGS) entry which is preliminary data.</text>
</comment>
<dbReference type="STRING" id="1798683.A3C90_02380"/>
<dbReference type="Pfam" id="PF12229">
    <property type="entry name" value="PG_binding_4"/>
    <property type="match status" value="1"/>
</dbReference>
<dbReference type="PANTHER" id="PTHR35788:SF1">
    <property type="entry name" value="EXPORTED PROTEIN"/>
    <property type="match status" value="1"/>
</dbReference>
<evidence type="ECO:0000259" key="2">
    <source>
        <dbReference type="Pfam" id="PF12229"/>
    </source>
</evidence>
<proteinExistence type="predicted"/>
<gene>
    <name evidence="3" type="ORF">A3C90_02380</name>
</gene>
<dbReference type="InterPro" id="IPR007391">
    <property type="entry name" value="Vancomycin_resist_VanW"/>
</dbReference>
<dbReference type="PANTHER" id="PTHR35788">
    <property type="entry name" value="EXPORTED PROTEIN-RELATED"/>
    <property type="match status" value="1"/>
</dbReference>
<dbReference type="EMBL" id="MFQE01000015">
    <property type="protein sequence ID" value="OGH73806.1"/>
    <property type="molecule type" value="Genomic_DNA"/>
</dbReference>
<evidence type="ECO:0000313" key="3">
    <source>
        <dbReference type="EMBL" id="OGH73806.1"/>
    </source>
</evidence>
<dbReference type="InterPro" id="IPR022029">
    <property type="entry name" value="YoaR-like_PG-bd"/>
</dbReference>
<dbReference type="Pfam" id="PF04294">
    <property type="entry name" value="VanW"/>
    <property type="match status" value="1"/>
</dbReference>
<protein>
    <recommendedName>
        <fullName evidence="2">YoaR-like putative peptidoglycan binding domain-containing protein</fullName>
    </recommendedName>
</protein>
<dbReference type="Proteomes" id="UP000177457">
    <property type="component" value="Unassembled WGS sequence"/>
</dbReference>
<dbReference type="AlphaFoldDB" id="A0A1F6MQ78"/>
<dbReference type="InterPro" id="IPR052913">
    <property type="entry name" value="Glycopeptide_resist_protein"/>
</dbReference>
<sequence>MIAAISDRVSRHESEPRDASVTITSITPLAYDVTTSSRGIVFLYDDVVGQAVSRWASLEPVSLELKRIVKEPRVRLADVEPILARLPNIIAGGPLELKHTDPHTKKTFSRTLSLDDLAANITVQKTADNGFGFGLDETWLTSFLEENVATNVNVEAKDAKFEIGDNGKVVEFQGSRPGVTLDIQKTSGLINDAFLQRTWHDEGVAKEVTLAVDQIEPNVKTGEVNDLGIQEMLGTGISDYSRSPRNRILNIKNAVNKLNGILIKPGEEFSALKYLAPFTYGGGYLPELVIKGDEIKPEIGGGLCQIGTTLFRMAMMSGMPITARRNHSLVVFHYNDPVNGNPGTDATIYDPNPDFRFANDTGNYLLLQAYMNTETEELEFTLWGTSDGRKGYYDHPTVTSWIGAGAPKEVETTDLSPGERKCQKAFRGANAFFTYTRELPDGTKEERVFESHYRPLPQICLVGVEKKAEGSGTEEAGATQPVDAGVAE</sequence>
<feature type="region of interest" description="Disordered" evidence="1">
    <location>
        <begin position="467"/>
        <end position="488"/>
    </location>
</feature>
<name>A0A1F6MQ78_9BACT</name>
<organism evidence="3 4">
    <name type="scientific">Candidatus Magasanikbacteria bacterium RIFCSPHIGHO2_02_FULL_51_14</name>
    <dbReference type="NCBI Taxonomy" id="1798683"/>
    <lineage>
        <taxon>Bacteria</taxon>
        <taxon>Candidatus Magasanikiibacteriota</taxon>
    </lineage>
</organism>
<accession>A0A1F6MQ78</accession>
<feature type="domain" description="YoaR-like putative peptidoglycan binding" evidence="2">
    <location>
        <begin position="127"/>
        <end position="194"/>
    </location>
</feature>
<evidence type="ECO:0000313" key="4">
    <source>
        <dbReference type="Proteomes" id="UP000177457"/>
    </source>
</evidence>
<reference evidence="3 4" key="1">
    <citation type="journal article" date="2016" name="Nat. Commun.">
        <title>Thousands of microbial genomes shed light on interconnected biogeochemical processes in an aquifer system.</title>
        <authorList>
            <person name="Anantharaman K."/>
            <person name="Brown C.T."/>
            <person name="Hug L.A."/>
            <person name="Sharon I."/>
            <person name="Castelle C.J."/>
            <person name="Probst A.J."/>
            <person name="Thomas B.C."/>
            <person name="Singh A."/>
            <person name="Wilkins M.J."/>
            <person name="Karaoz U."/>
            <person name="Brodie E.L."/>
            <person name="Williams K.H."/>
            <person name="Hubbard S.S."/>
            <person name="Banfield J.F."/>
        </authorList>
    </citation>
    <scope>NUCLEOTIDE SEQUENCE [LARGE SCALE GENOMIC DNA]</scope>
</reference>